<sequence length="306" mass="33179">MKVISKDKVSYRFDPNTAPVEWAEVGESVIFQTRDCFNDEIVAETDLATSIDMSHMNPCTGPLCVKSAVPGDVVALRIEGIRLRDWGVLTLIPGEGVLDAYVKAPLTKIVSIDQKKGCVEYGPGVRVGLRPHVGTLGTTPTMAFPTGRTGCHGGNMDIRLLGPDSVVYLPVFVEGALVAMGDVHANMGDGEICIGVETGADVQVHIERLYRNVQLEAPMVETRSHWVTYADAPDGKSGVLAVCRRMAAFLCSRTGISMEDATLLISVAGDVAIAQWAEAGYNYTFYLEFPKSVFTDGRLDSFMRKQ</sequence>
<dbReference type="KEGG" id="aram:KAR29_11205"/>
<evidence type="ECO:0000313" key="1">
    <source>
        <dbReference type="EMBL" id="QTX31885.1"/>
    </source>
</evidence>
<evidence type="ECO:0000313" key="2">
    <source>
        <dbReference type="Proteomes" id="UP000671879"/>
    </source>
</evidence>
<dbReference type="EMBL" id="CP072943">
    <property type="protein sequence ID" value="QTX31885.1"/>
    <property type="molecule type" value="Genomic_DNA"/>
</dbReference>
<keyword evidence="2" id="KW-1185">Reference proteome</keyword>
<dbReference type="Pfam" id="PF03069">
    <property type="entry name" value="FmdA_AmdA"/>
    <property type="match status" value="2"/>
</dbReference>
<accession>A0A9Q7EWT5</accession>
<dbReference type="AlphaFoldDB" id="A0A9Q7EWT5"/>
<dbReference type="RefSeq" id="WP_274373078.1">
    <property type="nucleotide sequence ID" value="NZ_CP072943.1"/>
</dbReference>
<reference evidence="2" key="1">
    <citation type="submission" date="2021-04" db="EMBL/GenBank/DDBJ databases">
        <title>A novel Synergistetes isolate from a pyrite-forming mixed culture.</title>
        <authorList>
            <person name="Bunk B."/>
            <person name="Sproer C."/>
            <person name="Spring S."/>
            <person name="Pester M."/>
        </authorList>
    </citation>
    <scope>NUCLEOTIDE SEQUENCE [LARGE SCALE GENOMIC DNA]</scope>
    <source>
        <strain evidence="2">J.5.4.2-T.3.5.2</strain>
    </source>
</reference>
<dbReference type="PANTHER" id="PTHR31891">
    <property type="entry name" value="FORMAMIDASE C869.04-RELATED"/>
    <property type="match status" value="1"/>
</dbReference>
<dbReference type="SUPFAM" id="SSF141130">
    <property type="entry name" value="Acetamidase/Formamidase-like"/>
    <property type="match status" value="1"/>
</dbReference>
<dbReference type="GO" id="GO:0016811">
    <property type="term" value="F:hydrolase activity, acting on carbon-nitrogen (but not peptide) bonds, in linear amides"/>
    <property type="evidence" value="ECO:0007669"/>
    <property type="project" value="InterPro"/>
</dbReference>
<dbReference type="Proteomes" id="UP000671879">
    <property type="component" value="Chromosome"/>
</dbReference>
<gene>
    <name evidence="1" type="ORF">KAR29_11205</name>
</gene>
<dbReference type="InterPro" id="IPR004304">
    <property type="entry name" value="FmdA_AmdA"/>
</dbReference>
<dbReference type="Gene3D" id="2.60.120.580">
    <property type="entry name" value="Acetamidase/Formamidase-like domains"/>
    <property type="match status" value="2"/>
</dbReference>
<dbReference type="Gene3D" id="3.10.28.20">
    <property type="entry name" value="Acetamidase/Formamidase-like domains"/>
    <property type="match status" value="1"/>
</dbReference>
<dbReference type="PANTHER" id="PTHR31891:SF1">
    <property type="entry name" value="FORMAMIDASE C869.04-RELATED"/>
    <property type="match status" value="1"/>
</dbReference>
<proteinExistence type="predicted"/>
<organism evidence="1 2">
    <name type="scientific">Aminithiophilus ramosus</name>
    <dbReference type="NCBI Taxonomy" id="3029084"/>
    <lineage>
        <taxon>Bacteria</taxon>
        <taxon>Thermotogati</taxon>
        <taxon>Synergistota</taxon>
        <taxon>Synergistia</taxon>
        <taxon>Synergistales</taxon>
        <taxon>Aminithiophilaceae</taxon>
        <taxon>Aminithiophilus</taxon>
    </lineage>
</organism>
<protein>
    <submittedName>
        <fullName evidence="1">Acetamidase/formamidase family protein</fullName>
    </submittedName>
</protein>
<name>A0A9Q7EWT5_9BACT</name>